<keyword evidence="3" id="KW-0963">Cytoplasm</keyword>
<evidence type="ECO:0000256" key="2">
    <source>
        <dbReference type="ARBA" id="ARBA00006635"/>
    </source>
</evidence>
<dbReference type="Pfam" id="PF00076">
    <property type="entry name" value="RRM_1"/>
    <property type="match status" value="2"/>
</dbReference>
<dbReference type="InterPro" id="IPR035979">
    <property type="entry name" value="RBD_domain_sf"/>
</dbReference>
<evidence type="ECO:0000313" key="9">
    <source>
        <dbReference type="Proteomes" id="UP001642483"/>
    </source>
</evidence>
<name>A0ABP0GTQ4_CLALP</name>
<dbReference type="PANTHER" id="PTHR48032:SF18">
    <property type="entry name" value="RRM DOMAIN-CONTAINING PROTEIN"/>
    <property type="match status" value="1"/>
</dbReference>
<feature type="domain" description="RRM" evidence="7">
    <location>
        <begin position="19"/>
        <end position="115"/>
    </location>
</feature>
<dbReference type="InterPro" id="IPR000504">
    <property type="entry name" value="RRM_dom"/>
</dbReference>
<proteinExistence type="inferred from homology"/>
<dbReference type="CDD" id="cd12323">
    <property type="entry name" value="RRM2_MSI"/>
    <property type="match status" value="1"/>
</dbReference>
<comment type="caution">
    <text evidence="8">The sequence shown here is derived from an EMBL/GenBank/DDBJ whole genome shotgun (WGS) entry which is preliminary data.</text>
</comment>
<dbReference type="InterPro" id="IPR012677">
    <property type="entry name" value="Nucleotide-bd_a/b_plait_sf"/>
</dbReference>
<dbReference type="PROSITE" id="PS50102">
    <property type="entry name" value="RRM"/>
    <property type="match status" value="2"/>
</dbReference>
<evidence type="ECO:0000256" key="1">
    <source>
        <dbReference type="ARBA" id="ARBA00004496"/>
    </source>
</evidence>
<evidence type="ECO:0000256" key="4">
    <source>
        <dbReference type="ARBA" id="ARBA00022737"/>
    </source>
</evidence>
<accession>A0ABP0GTQ4</accession>
<keyword evidence="5 6" id="KW-0694">RNA-binding</keyword>
<comment type="similarity">
    <text evidence="2">Belongs to the Musashi family.</text>
</comment>
<evidence type="ECO:0000256" key="5">
    <source>
        <dbReference type="ARBA" id="ARBA00022884"/>
    </source>
</evidence>
<keyword evidence="9" id="KW-1185">Reference proteome</keyword>
<gene>
    <name evidence="8" type="ORF">CVLEPA_LOCUS28393</name>
</gene>
<dbReference type="Proteomes" id="UP001642483">
    <property type="component" value="Unassembled WGS sequence"/>
</dbReference>
<evidence type="ECO:0000313" key="8">
    <source>
        <dbReference type="EMBL" id="CAK8695107.1"/>
    </source>
</evidence>
<organism evidence="8 9">
    <name type="scientific">Clavelina lepadiformis</name>
    <name type="common">Light-bulb sea squirt</name>
    <name type="synonym">Ascidia lepadiformis</name>
    <dbReference type="NCBI Taxonomy" id="159417"/>
    <lineage>
        <taxon>Eukaryota</taxon>
        <taxon>Metazoa</taxon>
        <taxon>Chordata</taxon>
        <taxon>Tunicata</taxon>
        <taxon>Ascidiacea</taxon>
        <taxon>Aplousobranchia</taxon>
        <taxon>Clavelinidae</taxon>
        <taxon>Clavelina</taxon>
    </lineage>
</organism>
<comment type="subcellular location">
    <subcellularLocation>
        <location evidence="1">Cytoplasm</location>
    </subcellularLocation>
</comment>
<evidence type="ECO:0000259" key="7">
    <source>
        <dbReference type="PROSITE" id="PS50102"/>
    </source>
</evidence>
<dbReference type="EMBL" id="CAWYQH010000141">
    <property type="protein sequence ID" value="CAK8695107.1"/>
    <property type="molecule type" value="Genomic_DNA"/>
</dbReference>
<evidence type="ECO:0000256" key="6">
    <source>
        <dbReference type="PROSITE-ProRule" id="PRU00176"/>
    </source>
</evidence>
<feature type="domain" description="RRM" evidence="7">
    <location>
        <begin position="117"/>
        <end position="194"/>
    </location>
</feature>
<evidence type="ECO:0000256" key="3">
    <source>
        <dbReference type="ARBA" id="ARBA00022490"/>
    </source>
</evidence>
<keyword evidence="4" id="KW-0677">Repeat</keyword>
<dbReference type="SUPFAM" id="SSF54928">
    <property type="entry name" value="RNA-binding domain, RBD"/>
    <property type="match status" value="2"/>
</dbReference>
<dbReference type="SMART" id="SM00360">
    <property type="entry name" value="RRM"/>
    <property type="match status" value="2"/>
</dbReference>
<sequence length="369" mass="39811">MTSDITLASDVGDGTLDTGKMFIGGLSWHTTTDGLKEYFSKFGEVSDAMVMRDPTTKRSRRVLYTPYDRGFGFVTYNDSKDVEKVLTNNQHTLDQKSIDPKLAIPRKVQAKMVTRTKKIFVGGLSANTVVEDLKNYFSSYGKVEDAMLMFDKQTNRHRGFGFVTFDSEDPVEKVCEIHFHEINNKMVECKKAQPKEVMLPTSARSARARTYPYDPTAYIIAAGVPGLATFGRPAPAAYATAAYASYPSALSFVDPQATPAGATALYHPGIAYAPTPPPGTASLAYTQDAATAAAMAVARVGMTAVTPGTRLETLNSATQASLPQLPAASATDLKRDFVASGVMAAFTSLPQFWLVLITLGFATGATNIF</sequence>
<dbReference type="InterPro" id="IPR034126">
    <property type="entry name" value="MSI_RRM2"/>
</dbReference>
<dbReference type="PANTHER" id="PTHR48032">
    <property type="entry name" value="RNA-BINDING PROTEIN MUSASHI HOMOLOG RBP6"/>
    <property type="match status" value="1"/>
</dbReference>
<protein>
    <recommendedName>
        <fullName evidence="7">RRM domain-containing protein</fullName>
    </recommendedName>
</protein>
<dbReference type="Gene3D" id="3.30.70.330">
    <property type="match status" value="2"/>
</dbReference>
<reference evidence="8 9" key="1">
    <citation type="submission" date="2024-02" db="EMBL/GenBank/DDBJ databases">
        <authorList>
            <person name="Daric V."/>
            <person name="Darras S."/>
        </authorList>
    </citation>
    <scope>NUCLEOTIDE SEQUENCE [LARGE SCALE GENOMIC DNA]</scope>
</reference>